<name>A0ABD2BSR6_VESSQ</name>
<keyword evidence="2" id="KW-1185">Reference proteome</keyword>
<protein>
    <submittedName>
        <fullName evidence="1">Uncharacterized protein</fullName>
    </submittedName>
</protein>
<organism evidence="1 2">
    <name type="scientific">Vespula squamosa</name>
    <name type="common">Southern yellow jacket</name>
    <name type="synonym">Wasp</name>
    <dbReference type="NCBI Taxonomy" id="30214"/>
    <lineage>
        <taxon>Eukaryota</taxon>
        <taxon>Metazoa</taxon>
        <taxon>Ecdysozoa</taxon>
        <taxon>Arthropoda</taxon>
        <taxon>Hexapoda</taxon>
        <taxon>Insecta</taxon>
        <taxon>Pterygota</taxon>
        <taxon>Neoptera</taxon>
        <taxon>Endopterygota</taxon>
        <taxon>Hymenoptera</taxon>
        <taxon>Apocrita</taxon>
        <taxon>Aculeata</taxon>
        <taxon>Vespoidea</taxon>
        <taxon>Vespidae</taxon>
        <taxon>Vespinae</taxon>
        <taxon>Vespula</taxon>
    </lineage>
</organism>
<dbReference type="EMBL" id="JAUDFV010000056">
    <property type="protein sequence ID" value="KAL2735818.1"/>
    <property type="molecule type" value="Genomic_DNA"/>
</dbReference>
<comment type="caution">
    <text evidence="1">The sequence shown here is derived from an EMBL/GenBank/DDBJ whole genome shotgun (WGS) entry which is preliminary data.</text>
</comment>
<dbReference type="Proteomes" id="UP001607302">
    <property type="component" value="Unassembled WGS sequence"/>
</dbReference>
<proteinExistence type="predicted"/>
<accession>A0ABD2BSR6</accession>
<dbReference type="AlphaFoldDB" id="A0ABD2BSR6"/>
<evidence type="ECO:0000313" key="1">
    <source>
        <dbReference type="EMBL" id="KAL2735818.1"/>
    </source>
</evidence>
<evidence type="ECO:0000313" key="2">
    <source>
        <dbReference type="Proteomes" id="UP001607302"/>
    </source>
</evidence>
<reference evidence="1 2" key="1">
    <citation type="journal article" date="2024" name="Ann. Entomol. Soc. Am.">
        <title>Genomic analyses of the southern and eastern yellowjacket wasps (Hymenoptera: Vespidae) reveal evolutionary signatures of social life.</title>
        <authorList>
            <person name="Catto M.A."/>
            <person name="Caine P.B."/>
            <person name="Orr S.E."/>
            <person name="Hunt B.G."/>
            <person name="Goodisman M.A.D."/>
        </authorList>
    </citation>
    <scope>NUCLEOTIDE SEQUENCE [LARGE SCALE GENOMIC DNA]</scope>
    <source>
        <strain evidence="1">233</strain>
        <tissue evidence="1">Head and thorax</tissue>
    </source>
</reference>
<gene>
    <name evidence="1" type="ORF">V1478_002502</name>
</gene>
<sequence>MAGDFANCGIGVNEEVEEETGGGDAAAPLGSDALEKARLVLRLGGRPSWPSPWRSLSALTAPLLDVRYVRIPYKFFFDIVDHYQTGYRRLAERDRRIIKRTFSSLVLPERGFYLMPFIRIAGGQDEGASAFRLASDAPADIYEPGRTCRVGPVYLMLGTGLRPLSTGETTGRLFASTPFQAAAAATATATATGSTATAATTYYYRYYCFQLQPCN</sequence>